<dbReference type="AlphaFoldDB" id="A0AAV5UK85"/>
<accession>A0AAV5UK85</accession>
<feature type="non-terminal residue" evidence="2">
    <location>
        <position position="1"/>
    </location>
</feature>
<reference evidence="2" key="1">
    <citation type="submission" date="2023-10" db="EMBL/GenBank/DDBJ databases">
        <title>Genome assembly of Pristionchus species.</title>
        <authorList>
            <person name="Yoshida K."/>
            <person name="Sommer R.J."/>
        </authorList>
    </citation>
    <scope>NUCLEOTIDE SEQUENCE</scope>
    <source>
        <strain evidence="2">RS0144</strain>
    </source>
</reference>
<protein>
    <submittedName>
        <fullName evidence="2">Uncharacterized protein</fullName>
    </submittedName>
</protein>
<sequence length="119" mass="13686">KMSATQIWRLDEIENWRQKAYTFSRTDRLGHLIIKSLDVAQTIVRDGTNTEALQFDVESLKRERTKTMNDDLNSDDQMRSLLYGMSASIGLMIESIIDKNEENQNDDEVAPTEGSRVMT</sequence>
<proteinExistence type="predicted"/>
<evidence type="ECO:0000313" key="2">
    <source>
        <dbReference type="EMBL" id="GMT07481.1"/>
    </source>
</evidence>
<dbReference type="EMBL" id="BTSX01000006">
    <property type="protein sequence ID" value="GMT07481.1"/>
    <property type="molecule type" value="Genomic_DNA"/>
</dbReference>
<comment type="caution">
    <text evidence="2">The sequence shown here is derived from an EMBL/GenBank/DDBJ whole genome shotgun (WGS) entry which is preliminary data.</text>
</comment>
<name>A0AAV5UK85_9BILA</name>
<organism evidence="2 3">
    <name type="scientific">Pristionchus entomophagus</name>
    <dbReference type="NCBI Taxonomy" id="358040"/>
    <lineage>
        <taxon>Eukaryota</taxon>
        <taxon>Metazoa</taxon>
        <taxon>Ecdysozoa</taxon>
        <taxon>Nematoda</taxon>
        <taxon>Chromadorea</taxon>
        <taxon>Rhabditida</taxon>
        <taxon>Rhabditina</taxon>
        <taxon>Diplogasteromorpha</taxon>
        <taxon>Diplogasteroidea</taxon>
        <taxon>Neodiplogasteridae</taxon>
        <taxon>Pristionchus</taxon>
    </lineage>
</organism>
<evidence type="ECO:0000256" key="1">
    <source>
        <dbReference type="SAM" id="MobiDB-lite"/>
    </source>
</evidence>
<feature type="non-terminal residue" evidence="2">
    <location>
        <position position="119"/>
    </location>
</feature>
<evidence type="ECO:0000313" key="3">
    <source>
        <dbReference type="Proteomes" id="UP001432027"/>
    </source>
</evidence>
<dbReference type="Proteomes" id="UP001432027">
    <property type="component" value="Unassembled WGS sequence"/>
</dbReference>
<keyword evidence="3" id="KW-1185">Reference proteome</keyword>
<gene>
    <name evidence="2" type="ORF">PENTCL1PPCAC_29655</name>
</gene>
<feature type="region of interest" description="Disordered" evidence="1">
    <location>
        <begin position="100"/>
        <end position="119"/>
    </location>
</feature>